<dbReference type="GO" id="GO:0003700">
    <property type="term" value="F:DNA-binding transcription factor activity"/>
    <property type="evidence" value="ECO:0007669"/>
    <property type="project" value="TreeGrafter"/>
</dbReference>
<feature type="DNA-binding region" description="H-T-H motif" evidence="2">
    <location>
        <begin position="65"/>
        <end position="84"/>
    </location>
</feature>
<dbReference type="GO" id="GO:0000976">
    <property type="term" value="F:transcription cis-regulatory region binding"/>
    <property type="evidence" value="ECO:0007669"/>
    <property type="project" value="TreeGrafter"/>
</dbReference>
<dbReference type="InterPro" id="IPR009057">
    <property type="entry name" value="Homeodomain-like_sf"/>
</dbReference>
<protein>
    <submittedName>
        <fullName evidence="4">TetR family transcriptional regulator</fullName>
    </submittedName>
</protein>
<evidence type="ECO:0000256" key="2">
    <source>
        <dbReference type="PROSITE-ProRule" id="PRU00335"/>
    </source>
</evidence>
<dbReference type="InterPro" id="IPR050109">
    <property type="entry name" value="HTH-type_TetR-like_transc_reg"/>
</dbReference>
<dbReference type="Pfam" id="PF00440">
    <property type="entry name" value="TetR_N"/>
    <property type="match status" value="1"/>
</dbReference>
<dbReference type="Gene3D" id="1.10.357.10">
    <property type="entry name" value="Tetracycline Repressor, domain 2"/>
    <property type="match status" value="1"/>
</dbReference>
<evidence type="ECO:0000256" key="1">
    <source>
        <dbReference type="ARBA" id="ARBA00023125"/>
    </source>
</evidence>
<keyword evidence="5" id="KW-1185">Reference proteome</keyword>
<comment type="caution">
    <text evidence="4">The sequence shown here is derived from an EMBL/GenBank/DDBJ whole genome shotgun (WGS) entry which is preliminary data.</text>
</comment>
<proteinExistence type="predicted"/>
<keyword evidence="1 2" id="KW-0238">DNA-binding</keyword>
<name>A0A4R2J4T0_9PSEU</name>
<sequence>MLSSQVTDFYSLTEIRPQHIPPWHSWRMAGRPRATGESAGVRDSRQDLLDAAAELFIAHGFAATSTRAIADRAGLRQASLYHYFSGKEEILTVLLSGTVRPSLQAGRTLHGMPGSASAKLWALCQLDLELLCGGRYNLGVLYLRPEIQAPTFTDFHTERASLRALYRSMVLAAGADETSADLVFGLVEGVILTRQWKEIPDVTAYASAGADAGVQIACPHADLVVVRTEALALMAKVD</sequence>
<feature type="domain" description="HTH tetR-type" evidence="3">
    <location>
        <begin position="42"/>
        <end position="102"/>
    </location>
</feature>
<evidence type="ECO:0000313" key="5">
    <source>
        <dbReference type="Proteomes" id="UP000295680"/>
    </source>
</evidence>
<dbReference type="PANTHER" id="PTHR30055:SF235">
    <property type="entry name" value="TRANSCRIPTIONAL REGULATORY PROTEIN"/>
    <property type="match status" value="1"/>
</dbReference>
<dbReference type="PROSITE" id="PS50977">
    <property type="entry name" value="HTH_TETR_2"/>
    <property type="match status" value="1"/>
</dbReference>
<dbReference type="Proteomes" id="UP000295680">
    <property type="component" value="Unassembled WGS sequence"/>
</dbReference>
<dbReference type="InterPro" id="IPR001647">
    <property type="entry name" value="HTH_TetR"/>
</dbReference>
<organism evidence="4 5">
    <name type="scientific">Actinocrispum wychmicini</name>
    <dbReference type="NCBI Taxonomy" id="1213861"/>
    <lineage>
        <taxon>Bacteria</taxon>
        <taxon>Bacillati</taxon>
        <taxon>Actinomycetota</taxon>
        <taxon>Actinomycetes</taxon>
        <taxon>Pseudonocardiales</taxon>
        <taxon>Pseudonocardiaceae</taxon>
        <taxon>Actinocrispum</taxon>
    </lineage>
</organism>
<evidence type="ECO:0000259" key="3">
    <source>
        <dbReference type="PROSITE" id="PS50977"/>
    </source>
</evidence>
<accession>A0A4R2J4T0</accession>
<dbReference type="EMBL" id="SLWS01000010">
    <property type="protein sequence ID" value="TCO53781.1"/>
    <property type="molecule type" value="Genomic_DNA"/>
</dbReference>
<evidence type="ECO:0000313" key="4">
    <source>
        <dbReference type="EMBL" id="TCO53781.1"/>
    </source>
</evidence>
<dbReference type="PRINTS" id="PR00455">
    <property type="entry name" value="HTHTETR"/>
</dbReference>
<gene>
    <name evidence="4" type="ORF">EV192_110373</name>
</gene>
<dbReference type="AlphaFoldDB" id="A0A4R2J4T0"/>
<dbReference type="SUPFAM" id="SSF46689">
    <property type="entry name" value="Homeodomain-like"/>
    <property type="match status" value="1"/>
</dbReference>
<dbReference type="PANTHER" id="PTHR30055">
    <property type="entry name" value="HTH-TYPE TRANSCRIPTIONAL REGULATOR RUTR"/>
    <property type="match status" value="1"/>
</dbReference>
<reference evidence="4 5" key="1">
    <citation type="submission" date="2019-03" db="EMBL/GenBank/DDBJ databases">
        <title>Genomic Encyclopedia of Type Strains, Phase IV (KMG-IV): sequencing the most valuable type-strain genomes for metagenomic binning, comparative biology and taxonomic classification.</title>
        <authorList>
            <person name="Goeker M."/>
        </authorList>
    </citation>
    <scope>NUCLEOTIDE SEQUENCE [LARGE SCALE GENOMIC DNA]</scope>
    <source>
        <strain evidence="4 5">DSM 45934</strain>
    </source>
</reference>